<evidence type="ECO:0000256" key="1">
    <source>
        <dbReference type="ARBA" id="ARBA00009670"/>
    </source>
</evidence>
<dbReference type="GO" id="GO:0006744">
    <property type="term" value="P:ubiquinone biosynthetic process"/>
    <property type="evidence" value="ECO:0007669"/>
    <property type="project" value="TreeGrafter"/>
</dbReference>
<organism evidence="8 9">
    <name type="scientific">Meira miltonrushii</name>
    <dbReference type="NCBI Taxonomy" id="1280837"/>
    <lineage>
        <taxon>Eukaryota</taxon>
        <taxon>Fungi</taxon>
        <taxon>Dikarya</taxon>
        <taxon>Basidiomycota</taxon>
        <taxon>Ustilaginomycotina</taxon>
        <taxon>Exobasidiomycetes</taxon>
        <taxon>Exobasidiales</taxon>
        <taxon>Brachybasidiaceae</taxon>
        <taxon>Meira</taxon>
    </lineage>
</organism>
<evidence type="ECO:0000313" key="8">
    <source>
        <dbReference type="EMBL" id="PWN33307.1"/>
    </source>
</evidence>
<keyword evidence="2" id="KW-0808">Transferase</keyword>
<name>A0A316V6T6_9BASI</name>
<evidence type="ECO:0000313" key="9">
    <source>
        <dbReference type="Proteomes" id="UP000245771"/>
    </source>
</evidence>
<evidence type="ECO:0000256" key="5">
    <source>
        <dbReference type="SAM" id="MobiDB-lite"/>
    </source>
</evidence>
<dbReference type="SUPFAM" id="SSF56112">
    <property type="entry name" value="Protein kinase-like (PK-like)"/>
    <property type="match status" value="1"/>
</dbReference>
<dbReference type="AlphaFoldDB" id="A0A316V6T6"/>
<dbReference type="InterPro" id="IPR034646">
    <property type="entry name" value="ADCK3_dom"/>
</dbReference>
<keyword evidence="9" id="KW-1185">Reference proteome</keyword>
<dbReference type="EMBL" id="KZ819604">
    <property type="protein sequence ID" value="PWN33307.1"/>
    <property type="molecule type" value="Genomic_DNA"/>
</dbReference>
<dbReference type="InParanoid" id="A0A316V6T6"/>
<dbReference type="PANTHER" id="PTHR43851:SF3">
    <property type="entry name" value="COENZYME Q8"/>
    <property type="match status" value="1"/>
</dbReference>
<gene>
    <name evidence="8" type="ORF">FA14DRAFT_123898</name>
</gene>
<dbReference type="Pfam" id="PF03109">
    <property type="entry name" value="ABC1"/>
    <property type="match status" value="1"/>
</dbReference>
<feature type="non-terminal residue" evidence="8">
    <location>
        <position position="1"/>
    </location>
</feature>
<dbReference type="RefSeq" id="XP_025353609.1">
    <property type="nucleotide sequence ID" value="XM_025496609.1"/>
</dbReference>
<dbReference type="InterPro" id="IPR051409">
    <property type="entry name" value="Atypical_kinase_ADCK"/>
</dbReference>
<dbReference type="STRING" id="1280837.A0A316V6T6"/>
<evidence type="ECO:0000256" key="3">
    <source>
        <dbReference type="ARBA" id="ARBA00022741"/>
    </source>
</evidence>
<dbReference type="InterPro" id="IPR004147">
    <property type="entry name" value="ABC1_dom"/>
</dbReference>
<dbReference type="OrthoDB" id="201153at2759"/>
<keyword evidence="4" id="KW-0067">ATP-binding</keyword>
<evidence type="ECO:0000259" key="6">
    <source>
        <dbReference type="Pfam" id="PF03109"/>
    </source>
</evidence>
<reference evidence="8 9" key="1">
    <citation type="journal article" date="2018" name="Mol. Biol. Evol.">
        <title>Broad Genomic Sampling Reveals a Smut Pathogenic Ancestry of the Fungal Clade Ustilaginomycotina.</title>
        <authorList>
            <person name="Kijpornyongpan T."/>
            <person name="Mondo S.J."/>
            <person name="Barry K."/>
            <person name="Sandor L."/>
            <person name="Lee J."/>
            <person name="Lipzen A."/>
            <person name="Pangilinan J."/>
            <person name="LaButti K."/>
            <person name="Hainaut M."/>
            <person name="Henrissat B."/>
            <person name="Grigoriev I.V."/>
            <person name="Spatafora J.W."/>
            <person name="Aime M.C."/>
        </authorList>
    </citation>
    <scope>NUCLEOTIDE SEQUENCE [LARGE SCALE GENOMIC DNA]</scope>
    <source>
        <strain evidence="8 9">MCA 3882</strain>
    </source>
</reference>
<evidence type="ECO:0000256" key="2">
    <source>
        <dbReference type="ARBA" id="ARBA00022679"/>
    </source>
</evidence>
<feature type="compositionally biased region" description="Basic and acidic residues" evidence="5">
    <location>
        <begin position="660"/>
        <end position="680"/>
    </location>
</feature>
<evidence type="ECO:0000259" key="7">
    <source>
        <dbReference type="Pfam" id="PF09791"/>
    </source>
</evidence>
<dbReference type="GO" id="GO:0005524">
    <property type="term" value="F:ATP binding"/>
    <property type="evidence" value="ECO:0007669"/>
    <property type="project" value="UniProtKB-KW"/>
</dbReference>
<dbReference type="Pfam" id="PF09791">
    <property type="entry name" value="Oxidored-like"/>
    <property type="match status" value="1"/>
</dbReference>
<dbReference type="CDD" id="cd13970">
    <property type="entry name" value="ABC1_ADCK3"/>
    <property type="match status" value="1"/>
</dbReference>
<feature type="domain" description="Oxidoreductase-like" evidence="7">
    <location>
        <begin position="590"/>
        <end position="635"/>
    </location>
</feature>
<dbReference type="GeneID" id="37018390"/>
<feature type="domain" description="ABC1 atypical kinase-like" evidence="6">
    <location>
        <begin position="103"/>
        <end position="351"/>
    </location>
</feature>
<dbReference type="InterPro" id="IPR011009">
    <property type="entry name" value="Kinase-like_dom_sf"/>
</dbReference>
<accession>A0A316V6T6</accession>
<feature type="region of interest" description="Disordered" evidence="5">
    <location>
        <begin position="648"/>
        <end position="685"/>
    </location>
</feature>
<keyword evidence="3" id="KW-0547">Nucleotide-binding</keyword>
<dbReference type="FunCoup" id="A0A316V6T6">
    <property type="interactions" value="151"/>
</dbReference>
<dbReference type="InterPro" id="IPR019180">
    <property type="entry name" value="Oxidoreductase-like_N"/>
</dbReference>
<comment type="similarity">
    <text evidence="1">Belongs to the protein kinase superfamily. ADCK protein kinase family.</text>
</comment>
<proteinExistence type="inferred from homology"/>
<evidence type="ECO:0000256" key="4">
    <source>
        <dbReference type="ARBA" id="ARBA00022840"/>
    </source>
</evidence>
<sequence>EEYDATKENKLTPLRSSKVPSSRIARLMHYGSLGAGLAWGAAGSYIRGESVGGEGKQFMSDDNVRRLVDKLSTMRGAALKLGQFMSIQDSNLLPEQIEQVMLRVQNSAHYMPQWQMEKVMRQDLGENWRDGFEEFEDVPFASASIGQVHSAILSRKSSSPLAGQKVAVKVQFPGVRESIGSDLSNLRWLVTASALLPKGLFLDNTIRVMKRELDDECNYEREREMCKRFGDLLNKPESLFSVPRVVDDLCSGRVLTTEMMKGRPLTQAARFTQEKRDAIARSILELSLKELFSFRLMQTDPNWTNFLYNERTGKIELIDFGATREYDKVFMDDWLCMLRAAISGNRKECIRWSEKVGYLTGDESEGMQNAHVDSMIALGEPFRQDAPNPYPFAGQTITERVRAQIPLMLRERLTPPPEPTYSLNRKLSGAFLLCARLKAKVDCNEMFENVTKDYILGPNSTSQTKAPSPNTAVPLQASQTRPFSTSALSYFPARRQRLGNLADRWPKHIIKAMENTYASNQDENGKFVTLANDPVSPSATNSTGLETDPSKINLAAEPVGGQNVRSEDPALSPVNALDENTPLAERPINFRGISVPRKPSPPGPEDCCMSGCARCVYDLYAEDLQDYQQDLSAARTKLMALAPPIANQDWDEDLFGPKPKSQDSDGEHHDTRSVEDKAQDEVDAIIGRLDPTMKAFLQLERSLKRKGKGSREEKIKT</sequence>
<protein>
    <submittedName>
        <fullName evidence="8">ABC1-domain-containing protein</fullName>
    </submittedName>
</protein>
<dbReference type="Proteomes" id="UP000245771">
    <property type="component" value="Unassembled WGS sequence"/>
</dbReference>
<dbReference type="GO" id="GO:0016740">
    <property type="term" value="F:transferase activity"/>
    <property type="evidence" value="ECO:0007669"/>
    <property type="project" value="UniProtKB-KW"/>
</dbReference>
<dbReference type="PANTHER" id="PTHR43851">
    <property type="match status" value="1"/>
</dbReference>